<dbReference type="PIRSF" id="PIRSF006170">
    <property type="entry name" value="YfgM"/>
    <property type="match status" value="1"/>
</dbReference>
<dbReference type="PANTHER" id="PTHR38035:SF1">
    <property type="entry name" value="ANCILLARY SECYEG TRANSLOCON SUBUNIT"/>
    <property type="match status" value="1"/>
</dbReference>
<protein>
    <recommendedName>
        <fullName evidence="8">Ancillary SecYEG translocon subunit</fullName>
    </recommendedName>
</protein>
<dbReference type="InterPro" id="IPR011990">
    <property type="entry name" value="TPR-like_helical_dom_sf"/>
</dbReference>
<dbReference type="InterPro" id="IPR018704">
    <property type="entry name" value="SecYEG/CpoB_TPR"/>
</dbReference>
<dbReference type="Pfam" id="PF09976">
    <property type="entry name" value="TPR_21"/>
    <property type="match status" value="1"/>
</dbReference>
<dbReference type="AlphaFoldDB" id="A0A2S0VVJ4"/>
<dbReference type="InterPro" id="IPR026039">
    <property type="entry name" value="YfgM"/>
</dbReference>
<comment type="subcellular location">
    <subcellularLocation>
        <location evidence="1">Cell membrane</location>
        <topology evidence="1">Single-pass type II membrane protein</topology>
    </subcellularLocation>
</comment>
<evidence type="ECO:0000259" key="9">
    <source>
        <dbReference type="Pfam" id="PF09976"/>
    </source>
</evidence>
<dbReference type="Gene3D" id="1.25.40.10">
    <property type="entry name" value="Tetratricopeptide repeat domain"/>
    <property type="match status" value="1"/>
</dbReference>
<dbReference type="SUPFAM" id="SSF48452">
    <property type="entry name" value="TPR-like"/>
    <property type="match status" value="1"/>
</dbReference>
<organism evidence="10 11">
    <name type="scientific">Saccharobesus litoralis</name>
    <dbReference type="NCBI Taxonomy" id="2172099"/>
    <lineage>
        <taxon>Bacteria</taxon>
        <taxon>Pseudomonadati</taxon>
        <taxon>Pseudomonadota</taxon>
        <taxon>Gammaproteobacteria</taxon>
        <taxon>Alteromonadales</taxon>
        <taxon>Alteromonadaceae</taxon>
        <taxon>Saccharobesus</taxon>
    </lineage>
</organism>
<evidence type="ECO:0000256" key="8">
    <source>
        <dbReference type="ARBA" id="ARBA00024235"/>
    </source>
</evidence>
<comment type="similarity">
    <text evidence="7">Belongs to the YfgM family.</text>
</comment>
<dbReference type="KEGG" id="cate:C2869_18145"/>
<dbReference type="EMBL" id="CP026604">
    <property type="protein sequence ID" value="AWB68215.1"/>
    <property type="molecule type" value="Genomic_DNA"/>
</dbReference>
<keyword evidence="11" id="KW-1185">Reference proteome</keyword>
<feature type="domain" description="Ancillary SecYEG translocon subunit/Cell division coordinator CpoB TPR" evidence="9">
    <location>
        <begin position="15"/>
        <end position="202"/>
    </location>
</feature>
<dbReference type="GO" id="GO:0005886">
    <property type="term" value="C:plasma membrane"/>
    <property type="evidence" value="ECO:0007669"/>
    <property type="project" value="UniProtKB-SubCell"/>
</dbReference>
<gene>
    <name evidence="10" type="ORF">C2869_18145</name>
</gene>
<evidence type="ECO:0000256" key="3">
    <source>
        <dbReference type="ARBA" id="ARBA00022692"/>
    </source>
</evidence>
<keyword evidence="2" id="KW-1003">Cell membrane</keyword>
<evidence type="ECO:0000256" key="4">
    <source>
        <dbReference type="ARBA" id="ARBA00022989"/>
    </source>
</evidence>
<evidence type="ECO:0000256" key="5">
    <source>
        <dbReference type="ARBA" id="ARBA00023136"/>
    </source>
</evidence>
<dbReference type="Proteomes" id="UP000244441">
    <property type="component" value="Chromosome"/>
</dbReference>
<evidence type="ECO:0000256" key="7">
    <source>
        <dbReference type="ARBA" id="ARBA00024197"/>
    </source>
</evidence>
<dbReference type="RefSeq" id="WP_108604279.1">
    <property type="nucleotide sequence ID" value="NZ_CP026604.1"/>
</dbReference>
<keyword evidence="4" id="KW-1133">Transmembrane helix</keyword>
<evidence type="ECO:0000256" key="1">
    <source>
        <dbReference type="ARBA" id="ARBA00004401"/>
    </source>
</evidence>
<evidence type="ECO:0000256" key="2">
    <source>
        <dbReference type="ARBA" id="ARBA00022475"/>
    </source>
</evidence>
<evidence type="ECO:0000313" key="10">
    <source>
        <dbReference type="EMBL" id="AWB68215.1"/>
    </source>
</evidence>
<sequence>METYTTEEQQVEAIKKFWKENGVSIIVGIVAGLGGVGGYKWYQGEVVAKKEAASTAYDAAVKDLSADNTTQVESFIKDNAGSGYAELASLMLAKTLVEAGELDKAASQLEWVVKNASKPEVKALANYRLARIQVAQEKLDAALALTNQTFPESFSAQISELQGDIYLKQGNLEKARESYQAAADSDGLQGNPALQMKLDDLAVNSQVVGL</sequence>
<accession>A0A2S0VVJ4</accession>
<evidence type="ECO:0000313" key="11">
    <source>
        <dbReference type="Proteomes" id="UP000244441"/>
    </source>
</evidence>
<keyword evidence="5" id="KW-0472">Membrane</keyword>
<proteinExistence type="inferred from homology"/>
<name>A0A2S0VVJ4_9ALTE</name>
<evidence type="ECO:0000256" key="6">
    <source>
        <dbReference type="ARBA" id="ARBA00023186"/>
    </source>
</evidence>
<dbReference type="PANTHER" id="PTHR38035">
    <property type="entry name" value="UPF0070 PROTEIN YFGM"/>
    <property type="match status" value="1"/>
</dbReference>
<keyword evidence="3" id="KW-0812">Transmembrane</keyword>
<dbReference type="OrthoDB" id="9789675at2"/>
<reference evidence="10 11" key="1">
    <citation type="submission" date="2018-01" db="EMBL/GenBank/DDBJ databases">
        <title>Genome sequence of a Cantenovulum-like bacteria.</title>
        <authorList>
            <person name="Tan W.R."/>
            <person name="Lau N.-S."/>
            <person name="Go F."/>
            <person name="Amirul A.-A.A."/>
        </authorList>
    </citation>
    <scope>NUCLEOTIDE SEQUENCE [LARGE SCALE GENOMIC DNA]</scope>
    <source>
        <strain evidence="10 11">CCB-QB4</strain>
    </source>
</reference>
<keyword evidence="6" id="KW-0143">Chaperone</keyword>
<dbReference type="GO" id="GO:0044877">
    <property type="term" value="F:protein-containing complex binding"/>
    <property type="evidence" value="ECO:0007669"/>
    <property type="project" value="InterPro"/>
</dbReference>